<evidence type="ECO:0000313" key="3">
    <source>
        <dbReference type="Proteomes" id="UP001155241"/>
    </source>
</evidence>
<dbReference type="AlphaFoldDB" id="A0A9X2FFY0"/>
<name>A0A9X2FFY0_9BACT</name>
<comment type="caution">
    <text evidence="2">The sequence shown here is derived from an EMBL/GenBank/DDBJ whole genome shotgun (WGS) entry which is preliminary data.</text>
</comment>
<proteinExistence type="predicted"/>
<gene>
    <name evidence="2" type="ORF">NG895_17025</name>
</gene>
<organism evidence="2 3">
    <name type="scientific">Aeoliella straminimaris</name>
    <dbReference type="NCBI Taxonomy" id="2954799"/>
    <lineage>
        <taxon>Bacteria</taxon>
        <taxon>Pseudomonadati</taxon>
        <taxon>Planctomycetota</taxon>
        <taxon>Planctomycetia</taxon>
        <taxon>Pirellulales</taxon>
        <taxon>Lacipirellulaceae</taxon>
        <taxon>Aeoliella</taxon>
    </lineage>
</organism>
<dbReference type="Pfam" id="PF01494">
    <property type="entry name" value="FAD_binding_3"/>
    <property type="match status" value="1"/>
</dbReference>
<protein>
    <submittedName>
        <fullName evidence="2">NAD(P)/FAD-dependent oxidoreductase</fullName>
    </submittedName>
</protein>
<dbReference type="PANTHER" id="PTHR42685">
    <property type="entry name" value="GERANYLGERANYL DIPHOSPHATE REDUCTASE"/>
    <property type="match status" value="1"/>
</dbReference>
<reference evidence="2" key="1">
    <citation type="submission" date="2022-06" db="EMBL/GenBank/DDBJ databases">
        <title>Aeoliella straminimaris, a novel planctomycete from sediments.</title>
        <authorList>
            <person name="Vitorino I.R."/>
            <person name="Lage O.M."/>
        </authorList>
    </citation>
    <scope>NUCLEOTIDE SEQUENCE</scope>
    <source>
        <strain evidence="2">ICT_H6.2</strain>
    </source>
</reference>
<dbReference type="SUPFAM" id="SSF51905">
    <property type="entry name" value="FAD/NAD(P)-binding domain"/>
    <property type="match status" value="1"/>
</dbReference>
<dbReference type="RefSeq" id="WP_252853719.1">
    <property type="nucleotide sequence ID" value="NZ_JAMXLR010000058.1"/>
</dbReference>
<feature type="domain" description="FAD-binding" evidence="1">
    <location>
        <begin position="8"/>
        <end position="308"/>
    </location>
</feature>
<dbReference type="InterPro" id="IPR050407">
    <property type="entry name" value="Geranylgeranyl_reductase"/>
</dbReference>
<dbReference type="PANTHER" id="PTHR42685:SF22">
    <property type="entry name" value="CONDITIONED MEDIUM FACTOR RECEPTOR 1"/>
    <property type="match status" value="1"/>
</dbReference>
<dbReference type="Proteomes" id="UP001155241">
    <property type="component" value="Unassembled WGS sequence"/>
</dbReference>
<dbReference type="GO" id="GO:0071949">
    <property type="term" value="F:FAD binding"/>
    <property type="evidence" value="ECO:0007669"/>
    <property type="project" value="InterPro"/>
</dbReference>
<dbReference type="EMBL" id="JAMXLR010000058">
    <property type="protein sequence ID" value="MCO6045604.1"/>
    <property type="molecule type" value="Genomic_DNA"/>
</dbReference>
<dbReference type="InterPro" id="IPR036188">
    <property type="entry name" value="FAD/NAD-bd_sf"/>
</dbReference>
<dbReference type="PRINTS" id="PR00420">
    <property type="entry name" value="RNGMNOXGNASE"/>
</dbReference>
<evidence type="ECO:0000313" key="2">
    <source>
        <dbReference type="EMBL" id="MCO6045604.1"/>
    </source>
</evidence>
<accession>A0A9X2FFY0</accession>
<keyword evidence="3" id="KW-1185">Reference proteome</keyword>
<dbReference type="Gene3D" id="3.50.50.60">
    <property type="entry name" value="FAD/NAD(P)-binding domain"/>
    <property type="match status" value="1"/>
</dbReference>
<evidence type="ECO:0000259" key="1">
    <source>
        <dbReference type="Pfam" id="PF01494"/>
    </source>
</evidence>
<sequence>MQSTSSWDAIVIGAGPAGAVSAFLLGRQGLQVLLVESKRFPRTKACGGCLNPRAITALTSLGLGDTLGGCCGESFDRIRLHHARKCAEVPLPSGMSITRTTFDSALVEAAIAAGAEFVSEAKCQVLPRVDRSSRTIRWSSTNGANFTATAPIVLACDGLGHPSLHELPEFESTIAPNSRIGLGTVIARDGAADSLPHHCITMAVGNSGYVGLAHAENGRVSLAAAISPLVLSSGTSPTTVLQQILHSAGIDQTLIDAIEAVRGTPPITQRANAVAGERLFLVGDAAGYVEPFTGEGMAAAIEGASLAAPLAFEAARQWRPELADHWRRQYARSIRSRQLACRSIAWLVRHPQALRWSLAALAAQPRIGTTIGRWIGRSQIQQEQHTT</sequence>
<dbReference type="InterPro" id="IPR002938">
    <property type="entry name" value="FAD-bd"/>
</dbReference>